<dbReference type="RefSeq" id="XP_001874705.1">
    <property type="nucleotide sequence ID" value="XM_001874670.1"/>
</dbReference>
<evidence type="ECO:0000313" key="2">
    <source>
        <dbReference type="EMBL" id="EDR14146.1"/>
    </source>
</evidence>
<dbReference type="GeneID" id="6070993"/>
<organism evidence="3">
    <name type="scientific">Laccaria bicolor (strain S238N-H82 / ATCC MYA-4686)</name>
    <name type="common">Bicoloured deceiver</name>
    <name type="synonym">Laccaria laccata var. bicolor</name>
    <dbReference type="NCBI Taxonomy" id="486041"/>
    <lineage>
        <taxon>Eukaryota</taxon>
        <taxon>Fungi</taxon>
        <taxon>Dikarya</taxon>
        <taxon>Basidiomycota</taxon>
        <taxon>Agaricomycotina</taxon>
        <taxon>Agaricomycetes</taxon>
        <taxon>Agaricomycetidae</taxon>
        <taxon>Agaricales</taxon>
        <taxon>Agaricineae</taxon>
        <taxon>Hydnangiaceae</taxon>
        <taxon>Laccaria</taxon>
    </lineage>
</organism>
<dbReference type="AlphaFoldDB" id="B0CUS4"/>
<feature type="region of interest" description="Disordered" evidence="1">
    <location>
        <begin position="223"/>
        <end position="256"/>
    </location>
</feature>
<accession>B0CUS4</accession>
<protein>
    <submittedName>
        <fullName evidence="2">Predicted protein</fullName>
    </submittedName>
</protein>
<reference evidence="2 3" key="1">
    <citation type="journal article" date="2008" name="Nature">
        <title>The genome of Laccaria bicolor provides insights into mycorrhizal symbiosis.</title>
        <authorList>
            <person name="Martin F."/>
            <person name="Aerts A."/>
            <person name="Ahren D."/>
            <person name="Brun A."/>
            <person name="Danchin E.G.J."/>
            <person name="Duchaussoy F."/>
            <person name="Gibon J."/>
            <person name="Kohler A."/>
            <person name="Lindquist E."/>
            <person name="Pereda V."/>
            <person name="Salamov A."/>
            <person name="Shapiro H.J."/>
            <person name="Wuyts J."/>
            <person name="Blaudez D."/>
            <person name="Buee M."/>
            <person name="Brokstein P."/>
            <person name="Canbaeck B."/>
            <person name="Cohen D."/>
            <person name="Courty P.E."/>
            <person name="Coutinho P.M."/>
            <person name="Delaruelle C."/>
            <person name="Detter J.C."/>
            <person name="Deveau A."/>
            <person name="DiFazio S."/>
            <person name="Duplessis S."/>
            <person name="Fraissinet-Tachet L."/>
            <person name="Lucic E."/>
            <person name="Frey-Klett P."/>
            <person name="Fourrey C."/>
            <person name="Feussner I."/>
            <person name="Gay G."/>
            <person name="Grimwood J."/>
            <person name="Hoegger P.J."/>
            <person name="Jain P."/>
            <person name="Kilaru S."/>
            <person name="Labbe J."/>
            <person name="Lin Y.C."/>
            <person name="Legue V."/>
            <person name="Le Tacon F."/>
            <person name="Marmeisse R."/>
            <person name="Melayah D."/>
            <person name="Montanini B."/>
            <person name="Muratet M."/>
            <person name="Nehls U."/>
            <person name="Niculita-Hirzel H."/>
            <person name="Oudot-Le Secq M.P."/>
            <person name="Peter M."/>
            <person name="Quesneville H."/>
            <person name="Rajashekar B."/>
            <person name="Reich M."/>
            <person name="Rouhier N."/>
            <person name="Schmutz J."/>
            <person name="Yin T."/>
            <person name="Chalot M."/>
            <person name="Henrissat B."/>
            <person name="Kuees U."/>
            <person name="Lucas S."/>
            <person name="Van de Peer Y."/>
            <person name="Podila G.K."/>
            <person name="Polle A."/>
            <person name="Pukkila P.J."/>
            <person name="Richardson P.M."/>
            <person name="Rouze P."/>
            <person name="Sanders I.R."/>
            <person name="Stajich J.E."/>
            <person name="Tunlid A."/>
            <person name="Tuskan G."/>
            <person name="Grigoriev I.V."/>
        </authorList>
    </citation>
    <scope>NUCLEOTIDE SEQUENCE [LARGE SCALE GENOMIC DNA]</scope>
    <source>
        <strain evidence="3">S238N-H82 / ATCC MYA-4686</strain>
    </source>
</reference>
<evidence type="ECO:0000256" key="1">
    <source>
        <dbReference type="SAM" id="MobiDB-lite"/>
    </source>
</evidence>
<dbReference type="EMBL" id="DS547092">
    <property type="protein sequence ID" value="EDR14146.1"/>
    <property type="molecule type" value="Genomic_DNA"/>
</dbReference>
<sequence length="279" mass="29794">MTLVAPISLSASKHLHPRQRVSHMFGSVDRSCGPPANSAQYLRTRITIASITDIEAQTPSQIEGNTLEAEMPFQIEGNTQVTSFSGELGSMLSNVYRLHSRLTPCAALTIMPPRAPKQKDRGLAGGGSHSTKPPASKANKRSKKNKKPEPNLSKKATNSDADTRQVLECVSISTNKSRDDVQAMNLGQAEARLRAAAGKRSVQDSVPALPDNTDDVVTMISATEPDAPVPPSNSLSSATAEGMNDEDEDDPGRPHLPPCIELISLGHFDNIKIAALNSV</sequence>
<keyword evidence="3" id="KW-1185">Reference proteome</keyword>
<dbReference type="KEGG" id="lbc:LACBIDRAFT_321962"/>
<name>B0CUS4_LACBS</name>
<feature type="region of interest" description="Disordered" evidence="1">
    <location>
        <begin position="110"/>
        <end position="162"/>
    </location>
</feature>
<gene>
    <name evidence="2" type="ORF">LACBIDRAFT_321962</name>
</gene>
<dbReference type="HOGENOM" id="CLU_997714_0_0_1"/>
<evidence type="ECO:0000313" key="3">
    <source>
        <dbReference type="Proteomes" id="UP000001194"/>
    </source>
</evidence>
<dbReference type="Proteomes" id="UP000001194">
    <property type="component" value="Unassembled WGS sequence"/>
</dbReference>
<dbReference type="InParanoid" id="B0CUS4"/>
<proteinExistence type="predicted"/>